<dbReference type="GO" id="GO:0004497">
    <property type="term" value="F:monooxygenase activity"/>
    <property type="evidence" value="ECO:0007669"/>
    <property type="project" value="UniProtKB-KW"/>
</dbReference>
<protein>
    <submittedName>
        <fullName evidence="4">FAD-dependent monooxygenase</fullName>
    </submittedName>
</protein>
<feature type="domain" description="FAD-binding" evidence="3">
    <location>
        <begin position="11"/>
        <end position="344"/>
    </location>
</feature>
<dbReference type="Gene3D" id="3.50.50.60">
    <property type="entry name" value="FAD/NAD(P)-binding domain"/>
    <property type="match status" value="1"/>
</dbReference>
<dbReference type="InterPro" id="IPR036188">
    <property type="entry name" value="FAD/NAD-bd_sf"/>
</dbReference>
<dbReference type="Proteomes" id="UP000618931">
    <property type="component" value="Unassembled WGS sequence"/>
</dbReference>
<dbReference type="InterPro" id="IPR050493">
    <property type="entry name" value="FAD-dep_Monooxygenase_BioMet"/>
</dbReference>
<evidence type="ECO:0000313" key="4">
    <source>
        <dbReference type="EMBL" id="MBF9221477.1"/>
    </source>
</evidence>
<dbReference type="PANTHER" id="PTHR13789:SF309">
    <property type="entry name" value="PUTATIVE (AFU_ORTHOLOGUE AFUA_6G14510)-RELATED"/>
    <property type="match status" value="1"/>
</dbReference>
<keyword evidence="1" id="KW-0560">Oxidoreductase</keyword>
<keyword evidence="5" id="KW-1185">Reference proteome</keyword>
<sequence length="387" mass="41560">MRRSFAGMQDVTGLIIGGGIAGLTAAVALQQRGIAVKVCEAAPRILPLGAGIWMAPNAMQVFQRLGLAEKINAAGVPLRNIQIVDGQLRPIMRTNQARVRQQFGFTTTAIKRARLQALLLAEIDPANVLLGKAFTSLTDAPDGVAVQFADGSSSSAGFVVAADGVHSPVRGQLFPQVRFAGTGHEVWRGMSEMQLAPAFKQSIMEAWAQGLRFGFSEVADGVVDWFVVVKAGSIASRHDLKARLQAVFQDFADPVPAILAAAEEARIIHNDITDFDPIPSWSRGKVCLIGDAAHAATPYMGQGGCQAVEDAYALAQCLHQEPTPERAFAALQRLRRPKATQIVRLSRLLGRVGYWTGAAGAARNALIRAAPERLLEQQFAQVYSLNY</sequence>
<name>A0ABS0I4F7_9BACT</name>
<keyword evidence="2 4" id="KW-0503">Monooxygenase</keyword>
<dbReference type="InterPro" id="IPR002938">
    <property type="entry name" value="FAD-bd"/>
</dbReference>
<comment type="caution">
    <text evidence="4">The sequence shown here is derived from an EMBL/GenBank/DDBJ whole genome shotgun (WGS) entry which is preliminary data.</text>
</comment>
<dbReference type="PRINTS" id="PR00420">
    <property type="entry name" value="RNGMNOXGNASE"/>
</dbReference>
<evidence type="ECO:0000256" key="1">
    <source>
        <dbReference type="ARBA" id="ARBA00023002"/>
    </source>
</evidence>
<accession>A0ABS0I4F7</accession>
<dbReference type="EMBL" id="JADQDM010000004">
    <property type="protein sequence ID" value="MBF9221477.1"/>
    <property type="molecule type" value="Genomic_DNA"/>
</dbReference>
<dbReference type="RefSeq" id="WP_196292940.1">
    <property type="nucleotide sequence ID" value="NZ_JADQDM010000004.1"/>
</dbReference>
<organism evidence="4 5">
    <name type="scientific">Hymenobacter ruricola</name>
    <dbReference type="NCBI Taxonomy" id="2791023"/>
    <lineage>
        <taxon>Bacteria</taxon>
        <taxon>Pseudomonadati</taxon>
        <taxon>Bacteroidota</taxon>
        <taxon>Cytophagia</taxon>
        <taxon>Cytophagales</taxon>
        <taxon>Hymenobacteraceae</taxon>
        <taxon>Hymenobacter</taxon>
    </lineage>
</organism>
<dbReference type="Pfam" id="PF01494">
    <property type="entry name" value="FAD_binding_3"/>
    <property type="match status" value="1"/>
</dbReference>
<evidence type="ECO:0000313" key="5">
    <source>
        <dbReference type="Proteomes" id="UP000618931"/>
    </source>
</evidence>
<proteinExistence type="predicted"/>
<dbReference type="SUPFAM" id="SSF51905">
    <property type="entry name" value="FAD/NAD(P)-binding domain"/>
    <property type="match status" value="1"/>
</dbReference>
<dbReference type="PANTHER" id="PTHR13789">
    <property type="entry name" value="MONOOXYGENASE"/>
    <property type="match status" value="1"/>
</dbReference>
<evidence type="ECO:0000259" key="3">
    <source>
        <dbReference type="Pfam" id="PF01494"/>
    </source>
</evidence>
<evidence type="ECO:0000256" key="2">
    <source>
        <dbReference type="ARBA" id="ARBA00023033"/>
    </source>
</evidence>
<gene>
    <name evidence="4" type="ORF">I2H31_10210</name>
</gene>
<reference evidence="4 5" key="1">
    <citation type="submission" date="2020-11" db="EMBL/GenBank/DDBJ databases">
        <authorList>
            <person name="Kim M.K."/>
        </authorList>
    </citation>
    <scope>NUCLEOTIDE SEQUENCE [LARGE SCALE GENOMIC DNA]</scope>
    <source>
        <strain evidence="4 5">BT662</strain>
    </source>
</reference>